<dbReference type="Proteomes" id="UP000215914">
    <property type="component" value="Chromosome 13"/>
</dbReference>
<dbReference type="Gramene" id="mRNA:HanXRQr2_Chr13g0606931">
    <property type="protein sequence ID" value="mRNA:HanXRQr2_Chr13g0606931"/>
    <property type="gene ID" value="HanXRQr2_Chr13g0606931"/>
</dbReference>
<dbReference type="EMBL" id="MNCJ02000328">
    <property type="protein sequence ID" value="KAF5774981.1"/>
    <property type="molecule type" value="Genomic_DNA"/>
</dbReference>
<protein>
    <submittedName>
        <fullName evidence="2">Uncharacterized protein</fullName>
    </submittedName>
</protein>
<proteinExistence type="predicted"/>
<dbReference type="AlphaFoldDB" id="A0A251SVJ6"/>
<gene>
    <name evidence="2" type="ORF">HannXRQ_Chr13g0417741</name>
    <name evidence="1" type="ORF">HanXRQr2_Chr13g0606931</name>
</gene>
<evidence type="ECO:0000313" key="3">
    <source>
        <dbReference type="Proteomes" id="UP000215914"/>
    </source>
</evidence>
<dbReference type="InParanoid" id="A0A251SVJ6"/>
<keyword evidence="3" id="KW-1185">Reference proteome</keyword>
<dbReference type="EMBL" id="CM007902">
    <property type="protein sequence ID" value="OTG02860.1"/>
    <property type="molecule type" value="Genomic_DNA"/>
</dbReference>
<evidence type="ECO:0000313" key="2">
    <source>
        <dbReference type="EMBL" id="OTG02860.1"/>
    </source>
</evidence>
<organism evidence="2 3">
    <name type="scientific">Helianthus annuus</name>
    <name type="common">Common sunflower</name>
    <dbReference type="NCBI Taxonomy" id="4232"/>
    <lineage>
        <taxon>Eukaryota</taxon>
        <taxon>Viridiplantae</taxon>
        <taxon>Streptophyta</taxon>
        <taxon>Embryophyta</taxon>
        <taxon>Tracheophyta</taxon>
        <taxon>Spermatophyta</taxon>
        <taxon>Magnoliopsida</taxon>
        <taxon>eudicotyledons</taxon>
        <taxon>Gunneridae</taxon>
        <taxon>Pentapetalae</taxon>
        <taxon>asterids</taxon>
        <taxon>campanulids</taxon>
        <taxon>Asterales</taxon>
        <taxon>Asteraceae</taxon>
        <taxon>Asteroideae</taxon>
        <taxon>Heliantheae alliance</taxon>
        <taxon>Heliantheae</taxon>
        <taxon>Helianthus</taxon>
    </lineage>
</organism>
<name>A0A251SVJ6_HELAN</name>
<evidence type="ECO:0000313" key="1">
    <source>
        <dbReference type="EMBL" id="KAF5774981.1"/>
    </source>
</evidence>
<reference evidence="1" key="3">
    <citation type="submission" date="2020-06" db="EMBL/GenBank/DDBJ databases">
        <title>Helianthus annuus Genome sequencing and assembly Release 2.</title>
        <authorList>
            <person name="Gouzy J."/>
            <person name="Langlade N."/>
            <person name="Munos S."/>
        </authorList>
    </citation>
    <scope>NUCLEOTIDE SEQUENCE</scope>
    <source>
        <tissue evidence="1">Leaves</tissue>
    </source>
</reference>
<accession>A0A251SVJ6</accession>
<sequence>MAFDFFIFEWLPTYDVILSFNLLHFVAHRSPEKFTSPSKRIGRIISEILKKSQENTG</sequence>
<reference evidence="1 3" key="1">
    <citation type="journal article" date="2017" name="Nature">
        <title>The sunflower genome provides insights into oil metabolism, flowering and Asterid evolution.</title>
        <authorList>
            <person name="Badouin H."/>
            <person name="Gouzy J."/>
            <person name="Grassa C.J."/>
            <person name="Murat F."/>
            <person name="Staton S.E."/>
            <person name="Cottret L."/>
            <person name="Lelandais-Briere C."/>
            <person name="Owens G.L."/>
            <person name="Carrere S."/>
            <person name="Mayjonade B."/>
            <person name="Legrand L."/>
            <person name="Gill N."/>
            <person name="Kane N.C."/>
            <person name="Bowers J.E."/>
            <person name="Hubner S."/>
            <person name="Bellec A."/>
            <person name="Berard A."/>
            <person name="Berges H."/>
            <person name="Blanchet N."/>
            <person name="Boniface M.C."/>
            <person name="Brunel D."/>
            <person name="Catrice O."/>
            <person name="Chaidir N."/>
            <person name="Claudel C."/>
            <person name="Donnadieu C."/>
            <person name="Faraut T."/>
            <person name="Fievet G."/>
            <person name="Helmstetter N."/>
            <person name="King M."/>
            <person name="Knapp S.J."/>
            <person name="Lai Z."/>
            <person name="Le Paslier M.C."/>
            <person name="Lippi Y."/>
            <person name="Lorenzon L."/>
            <person name="Mandel J.R."/>
            <person name="Marage G."/>
            <person name="Marchand G."/>
            <person name="Marquand E."/>
            <person name="Bret-Mestries E."/>
            <person name="Morien E."/>
            <person name="Nambeesan S."/>
            <person name="Nguyen T."/>
            <person name="Pegot-Espagnet P."/>
            <person name="Pouilly N."/>
            <person name="Raftis F."/>
            <person name="Sallet E."/>
            <person name="Schiex T."/>
            <person name="Thomas J."/>
            <person name="Vandecasteele C."/>
            <person name="Vares D."/>
            <person name="Vear F."/>
            <person name="Vautrin S."/>
            <person name="Crespi M."/>
            <person name="Mangin B."/>
            <person name="Burke J.M."/>
            <person name="Salse J."/>
            <person name="Munos S."/>
            <person name="Vincourt P."/>
            <person name="Rieseberg L.H."/>
            <person name="Langlade N.B."/>
        </authorList>
    </citation>
    <scope>NUCLEOTIDE SEQUENCE [LARGE SCALE GENOMIC DNA]</scope>
    <source>
        <strain evidence="3">cv. SF193</strain>
        <tissue evidence="1">Leaves</tissue>
    </source>
</reference>
<reference evidence="2" key="2">
    <citation type="submission" date="2017-02" db="EMBL/GenBank/DDBJ databases">
        <title>Sunflower complete genome.</title>
        <authorList>
            <person name="Langlade N."/>
            <person name="Munos S."/>
        </authorList>
    </citation>
    <scope>NUCLEOTIDE SEQUENCE [LARGE SCALE GENOMIC DNA]</scope>
    <source>
        <tissue evidence="2">Leaves</tissue>
    </source>
</reference>